<dbReference type="SMR" id="A0A498I936"/>
<evidence type="ECO:0000313" key="1">
    <source>
        <dbReference type="EMBL" id="RXH80278.1"/>
    </source>
</evidence>
<organism evidence="1 2">
    <name type="scientific">Malus domestica</name>
    <name type="common">Apple</name>
    <name type="synonym">Pyrus malus</name>
    <dbReference type="NCBI Taxonomy" id="3750"/>
    <lineage>
        <taxon>Eukaryota</taxon>
        <taxon>Viridiplantae</taxon>
        <taxon>Streptophyta</taxon>
        <taxon>Embryophyta</taxon>
        <taxon>Tracheophyta</taxon>
        <taxon>Spermatophyta</taxon>
        <taxon>Magnoliopsida</taxon>
        <taxon>eudicotyledons</taxon>
        <taxon>Gunneridae</taxon>
        <taxon>Pentapetalae</taxon>
        <taxon>rosids</taxon>
        <taxon>fabids</taxon>
        <taxon>Rosales</taxon>
        <taxon>Rosaceae</taxon>
        <taxon>Amygdaloideae</taxon>
        <taxon>Maleae</taxon>
        <taxon>Malus</taxon>
    </lineage>
</organism>
<sequence length="59" mass="7030">MLLPLFCMHFSVHASCRKKNEQATFLEDLKDHIDDFVNAYLLQDHRGKVLWNVQELSQR</sequence>
<dbReference type="Proteomes" id="UP000290289">
    <property type="component" value="Chromosome 13"/>
</dbReference>
<evidence type="ECO:0000313" key="2">
    <source>
        <dbReference type="Proteomes" id="UP000290289"/>
    </source>
</evidence>
<proteinExistence type="predicted"/>
<accession>A0A498I936</accession>
<comment type="caution">
    <text evidence="1">The sequence shown here is derived from an EMBL/GenBank/DDBJ whole genome shotgun (WGS) entry which is preliminary data.</text>
</comment>
<keyword evidence="2" id="KW-1185">Reference proteome</keyword>
<dbReference type="AlphaFoldDB" id="A0A498I936"/>
<gene>
    <name evidence="1" type="ORF">DVH24_041425</name>
</gene>
<dbReference type="EMBL" id="RDQH01000339">
    <property type="protein sequence ID" value="RXH80278.1"/>
    <property type="molecule type" value="Genomic_DNA"/>
</dbReference>
<protein>
    <submittedName>
        <fullName evidence="1">Uncharacterized protein</fullName>
    </submittedName>
</protein>
<name>A0A498I936_MALDO</name>
<reference evidence="1 2" key="1">
    <citation type="submission" date="2018-10" db="EMBL/GenBank/DDBJ databases">
        <title>A high-quality apple genome assembly.</title>
        <authorList>
            <person name="Hu J."/>
        </authorList>
    </citation>
    <scope>NUCLEOTIDE SEQUENCE [LARGE SCALE GENOMIC DNA]</scope>
    <source>
        <strain evidence="2">cv. HFTH1</strain>
        <tissue evidence="1">Young leaf</tissue>
    </source>
</reference>